<dbReference type="PANTHER" id="PTHR30146">
    <property type="entry name" value="LACI-RELATED TRANSCRIPTIONAL REPRESSOR"/>
    <property type="match status" value="1"/>
</dbReference>
<proteinExistence type="predicted"/>
<dbReference type="Pfam" id="PF00356">
    <property type="entry name" value="LacI"/>
    <property type="match status" value="1"/>
</dbReference>
<reference evidence="6 7" key="1">
    <citation type="submission" date="2022-10" db="EMBL/GenBank/DDBJ databases">
        <authorList>
            <person name="Xie J."/>
            <person name="Shen N."/>
        </authorList>
    </citation>
    <scope>NUCLEOTIDE SEQUENCE [LARGE SCALE GENOMIC DNA]</scope>
    <source>
        <strain evidence="6 7">YIM65594</strain>
    </source>
</reference>
<dbReference type="Pfam" id="PF13377">
    <property type="entry name" value="Peripla_BP_3"/>
    <property type="match status" value="1"/>
</dbReference>
<name>A0ABU6F4B0_9ACTN</name>
<organism evidence="6 7">
    <name type="scientific">Streptomyces endophyticus</name>
    <dbReference type="NCBI Taxonomy" id="714166"/>
    <lineage>
        <taxon>Bacteria</taxon>
        <taxon>Bacillati</taxon>
        <taxon>Actinomycetota</taxon>
        <taxon>Actinomycetes</taxon>
        <taxon>Kitasatosporales</taxon>
        <taxon>Streptomycetaceae</taxon>
        <taxon>Streptomyces</taxon>
    </lineage>
</organism>
<dbReference type="SUPFAM" id="SSF47413">
    <property type="entry name" value="lambda repressor-like DNA-binding domains"/>
    <property type="match status" value="1"/>
</dbReference>
<protein>
    <submittedName>
        <fullName evidence="6">LacI family transcriptional regulator</fullName>
    </submittedName>
</protein>
<dbReference type="Gene3D" id="1.10.260.40">
    <property type="entry name" value="lambda repressor-like DNA-binding domains"/>
    <property type="match status" value="1"/>
</dbReference>
<dbReference type="PANTHER" id="PTHR30146:SF155">
    <property type="entry name" value="ALANINE RACEMASE"/>
    <property type="match status" value="1"/>
</dbReference>
<evidence type="ECO:0000259" key="5">
    <source>
        <dbReference type="PROSITE" id="PS50932"/>
    </source>
</evidence>
<evidence type="ECO:0000256" key="4">
    <source>
        <dbReference type="SAM" id="MobiDB-lite"/>
    </source>
</evidence>
<dbReference type="PROSITE" id="PS50932">
    <property type="entry name" value="HTH_LACI_2"/>
    <property type="match status" value="1"/>
</dbReference>
<sequence length="354" mass="38023">MPARPRRLTLRDIARLAGVSETAASFALNGKPGVSDETRRRILAVADEHGWVPHHAAKVLTGGKSGTVGLVIARSARDVGSESFFLRFMTGLQSVLSERRQALLLQVVDSVEAEIETYRTWQVAGRVDAVVLVDLRVDDPRPDALADLGLPALIAGGPDPRRRLPAVAIDDREPMRRIVTHLHDTGHDSIAYVCGAGEMLHIARRVDAFHTGARELGMSGHMVMSTDFSSSSAAKATRLLLSSDDRPTALVYDNEILAVAGVGEIRRLGLATPADVCVVVWEDTPIASAMEPPLTALSRDAFAFGSDVATRLIAILDGTDEATGDTMESVPELIERTSSRCERTPPTEPTEPAS</sequence>
<evidence type="ECO:0000313" key="6">
    <source>
        <dbReference type="EMBL" id="MEB8338828.1"/>
    </source>
</evidence>
<keyword evidence="2" id="KW-0238">DNA-binding</keyword>
<feature type="compositionally biased region" description="Basic and acidic residues" evidence="4">
    <location>
        <begin position="335"/>
        <end position="345"/>
    </location>
</feature>
<dbReference type="InterPro" id="IPR010982">
    <property type="entry name" value="Lambda_DNA-bd_dom_sf"/>
</dbReference>
<keyword evidence="7" id="KW-1185">Reference proteome</keyword>
<dbReference type="InterPro" id="IPR028082">
    <property type="entry name" value="Peripla_BP_I"/>
</dbReference>
<gene>
    <name evidence="6" type="ORF">OKJ99_15130</name>
</gene>
<feature type="domain" description="HTH lacI-type" evidence="5">
    <location>
        <begin position="8"/>
        <end position="62"/>
    </location>
</feature>
<dbReference type="CDD" id="cd01392">
    <property type="entry name" value="HTH_LacI"/>
    <property type="match status" value="1"/>
</dbReference>
<feature type="region of interest" description="Disordered" evidence="4">
    <location>
        <begin position="335"/>
        <end position="354"/>
    </location>
</feature>
<keyword evidence="1" id="KW-0805">Transcription regulation</keyword>
<dbReference type="PROSITE" id="PS00356">
    <property type="entry name" value="HTH_LACI_1"/>
    <property type="match status" value="1"/>
</dbReference>
<keyword evidence="3" id="KW-0804">Transcription</keyword>
<dbReference type="EMBL" id="JAOZYC010000104">
    <property type="protein sequence ID" value="MEB8338828.1"/>
    <property type="molecule type" value="Genomic_DNA"/>
</dbReference>
<evidence type="ECO:0000313" key="7">
    <source>
        <dbReference type="Proteomes" id="UP001354931"/>
    </source>
</evidence>
<evidence type="ECO:0000256" key="1">
    <source>
        <dbReference type="ARBA" id="ARBA00023015"/>
    </source>
</evidence>
<dbReference type="RefSeq" id="WP_326016719.1">
    <property type="nucleotide sequence ID" value="NZ_JAOZYC010000104.1"/>
</dbReference>
<comment type="caution">
    <text evidence="6">The sequence shown here is derived from an EMBL/GenBank/DDBJ whole genome shotgun (WGS) entry which is preliminary data.</text>
</comment>
<dbReference type="Proteomes" id="UP001354931">
    <property type="component" value="Unassembled WGS sequence"/>
</dbReference>
<dbReference type="InterPro" id="IPR000843">
    <property type="entry name" value="HTH_LacI"/>
</dbReference>
<accession>A0ABU6F4B0</accession>
<dbReference type="SMART" id="SM00354">
    <property type="entry name" value="HTH_LACI"/>
    <property type="match status" value="1"/>
</dbReference>
<dbReference type="Gene3D" id="3.40.50.2300">
    <property type="match status" value="2"/>
</dbReference>
<dbReference type="InterPro" id="IPR046335">
    <property type="entry name" value="LacI/GalR-like_sensor"/>
</dbReference>
<dbReference type="SUPFAM" id="SSF53822">
    <property type="entry name" value="Periplasmic binding protein-like I"/>
    <property type="match status" value="1"/>
</dbReference>
<evidence type="ECO:0000256" key="2">
    <source>
        <dbReference type="ARBA" id="ARBA00023125"/>
    </source>
</evidence>
<evidence type="ECO:0000256" key="3">
    <source>
        <dbReference type="ARBA" id="ARBA00023163"/>
    </source>
</evidence>